<dbReference type="Proteomes" id="UP000186168">
    <property type="component" value="Unassembled WGS sequence"/>
</dbReference>
<comment type="caution">
    <text evidence="3">The sequence shown here is derived from an EMBL/GenBank/DDBJ whole genome shotgun (WGS) entry which is preliminary data.</text>
</comment>
<feature type="domain" description="Putative amidase" evidence="2">
    <location>
        <begin position="32"/>
        <end position="201"/>
    </location>
</feature>
<dbReference type="EMBL" id="ASQP01000431">
    <property type="protein sequence ID" value="OMI34946.1"/>
    <property type="molecule type" value="Genomic_DNA"/>
</dbReference>
<feature type="signal peptide" evidence="1">
    <location>
        <begin position="1"/>
        <end position="31"/>
    </location>
</feature>
<evidence type="ECO:0000313" key="3">
    <source>
        <dbReference type="EMBL" id="OMI34946.1"/>
    </source>
</evidence>
<gene>
    <name evidence="3" type="ORF">SPAR_34006</name>
</gene>
<dbReference type="AlphaFoldDB" id="A0A1R1S9A7"/>
<keyword evidence="4" id="KW-1185">Reference proteome</keyword>
<protein>
    <recommendedName>
        <fullName evidence="2">Putative amidase domain-containing protein</fullName>
    </recommendedName>
</protein>
<name>A0A1R1S9A7_9ACTN</name>
<accession>A0A1R1S9A7</accession>
<evidence type="ECO:0000259" key="2">
    <source>
        <dbReference type="Pfam" id="PF12671"/>
    </source>
</evidence>
<evidence type="ECO:0000256" key="1">
    <source>
        <dbReference type="SAM" id="SignalP"/>
    </source>
</evidence>
<dbReference type="Pfam" id="PF12671">
    <property type="entry name" value="Amidase_6"/>
    <property type="match status" value="1"/>
</dbReference>
<dbReference type="PANTHER" id="PTHR40032">
    <property type="entry name" value="EXPORTED PROTEIN-RELATED"/>
    <property type="match status" value="1"/>
</dbReference>
<evidence type="ECO:0000313" key="4">
    <source>
        <dbReference type="Proteomes" id="UP000186168"/>
    </source>
</evidence>
<keyword evidence="1" id="KW-0732">Signal</keyword>
<dbReference type="RefSeq" id="WP_158080381.1">
    <property type="nucleotide sequence ID" value="NZ_ASQP01000431.1"/>
</dbReference>
<dbReference type="InterPro" id="IPR024301">
    <property type="entry name" value="Amidase_6"/>
</dbReference>
<reference evidence="3 4" key="1">
    <citation type="submission" date="2013-05" db="EMBL/GenBank/DDBJ databases">
        <title>Genome sequence of Streptomyces sparsogenes DSM 40356.</title>
        <authorList>
            <person name="Coyne S."/>
            <person name="Seebeck F.P."/>
        </authorList>
    </citation>
    <scope>NUCLEOTIDE SEQUENCE [LARGE SCALE GENOMIC DNA]</scope>
    <source>
        <strain evidence="3 4">DSM 40356</strain>
    </source>
</reference>
<dbReference type="PANTHER" id="PTHR40032:SF1">
    <property type="entry name" value="EXPORTED PROTEIN"/>
    <property type="match status" value="1"/>
</dbReference>
<proteinExistence type="predicted"/>
<feature type="chain" id="PRO_5012141838" description="Putative amidase domain-containing protein" evidence="1">
    <location>
        <begin position="32"/>
        <end position="218"/>
    </location>
</feature>
<sequence>MPRSRSKRRASAALTAALTAVALSSMSPALAYSGSGAAAYADKYALSPNTPAYPVFGADCTNFVSQALHVGGGYPFRGAYTNESSEKVWWSRGSGPTKDTFSWSASWVGAYELYRFLLADQPGGHPKGTAPGSSTDYWTPDSVVTGDVLFYDWGQGEGVSHAAMQVGYGADANKPEWKGNYVDYHTTNRYHAFWSLKPYNAAWATTTIYFMNIDPANK</sequence>
<organism evidence="3 4">
    <name type="scientific">Streptomyces sparsogenes DSM 40356</name>
    <dbReference type="NCBI Taxonomy" id="1331668"/>
    <lineage>
        <taxon>Bacteria</taxon>
        <taxon>Bacillati</taxon>
        <taxon>Actinomycetota</taxon>
        <taxon>Actinomycetes</taxon>
        <taxon>Kitasatosporales</taxon>
        <taxon>Streptomycetaceae</taxon>
        <taxon>Streptomyces</taxon>
    </lineage>
</organism>